<evidence type="ECO:0000313" key="1">
    <source>
        <dbReference type="EMBL" id="SHN86909.1"/>
    </source>
</evidence>
<dbReference type="RefSeq" id="WP_072824921.1">
    <property type="nucleotide sequence ID" value="NZ_LT670849.1"/>
</dbReference>
<reference evidence="2" key="1">
    <citation type="submission" date="2016-11" db="EMBL/GenBank/DDBJ databases">
        <authorList>
            <person name="Varghese N."/>
            <person name="Submissions S."/>
        </authorList>
    </citation>
    <scope>NUCLEOTIDE SEQUENCE [LARGE SCALE GENOMIC DNA]</scope>
    <source>
        <strain evidence="2">GAS401</strain>
    </source>
</reference>
<organism evidence="1 2">
    <name type="scientific">Bradyrhizobium erythrophlei</name>
    <dbReference type="NCBI Taxonomy" id="1437360"/>
    <lineage>
        <taxon>Bacteria</taxon>
        <taxon>Pseudomonadati</taxon>
        <taxon>Pseudomonadota</taxon>
        <taxon>Alphaproteobacteria</taxon>
        <taxon>Hyphomicrobiales</taxon>
        <taxon>Nitrobacteraceae</taxon>
        <taxon>Bradyrhizobium</taxon>
    </lineage>
</organism>
<dbReference type="OrthoDB" id="8256485at2"/>
<name>A0A1M7UVB4_9BRAD</name>
<sequence length="84" mass="9572">MRLKKWSTARHSNRAIRARLSLLAIERGLQPAELPKVIELDDTMLAFVRRHEVNLDWLFLGSLKGLWGMAYDALHPGSYAAGRD</sequence>
<gene>
    <name evidence="1" type="ORF">SAMN05444170_6910</name>
</gene>
<keyword evidence="2" id="KW-1185">Reference proteome</keyword>
<accession>A0A1M7UVB4</accession>
<dbReference type="AlphaFoldDB" id="A0A1M7UVB4"/>
<protein>
    <submittedName>
        <fullName evidence="1">Uncharacterized protein</fullName>
    </submittedName>
</protein>
<dbReference type="Proteomes" id="UP000184096">
    <property type="component" value="Chromosome I"/>
</dbReference>
<evidence type="ECO:0000313" key="2">
    <source>
        <dbReference type="Proteomes" id="UP000184096"/>
    </source>
</evidence>
<proteinExistence type="predicted"/>
<dbReference type="EMBL" id="LT670849">
    <property type="protein sequence ID" value="SHN86909.1"/>
    <property type="molecule type" value="Genomic_DNA"/>
</dbReference>